<dbReference type="SUPFAM" id="SSF51735">
    <property type="entry name" value="NAD(P)-binding Rossmann-fold domains"/>
    <property type="match status" value="1"/>
</dbReference>
<keyword evidence="1 5" id="KW-0560">Oxidoreductase</keyword>
<dbReference type="Pfam" id="PF01261">
    <property type="entry name" value="AP_endonuc_2"/>
    <property type="match status" value="1"/>
</dbReference>
<dbReference type="AlphaFoldDB" id="A0A1D8AX28"/>
<sequence>MLPTPSFITANLVARPLGYRMDQGWGQGDKASNDWFAPLDTFEARFDAMLGEIKALGFTSIDLWCAHLHWRWATLQHVETAKALLGKHGLAVRSYPAWVMGGAADLEGACRLCVALDIPYFVGHCELFHADRAAAVAILREHGVGYAIENHPEKTSAELLARLGAGDEDVVGIALDTGWCGTAGWDALAALKDLGSRMFAIHLKDVKPRRAEKTGLEFADMGHETCRLGDGIVPIRAIVEHLRATGFRGSIGIEHEPETFDPREDARESRERVEQWWDAVTPRNLAEPLRIVVVGCGNIAGQYGEALGRCPEIKILGAQDLDPARARDWVAKHGGKAYATLDEVLADAAVEAVVNLTIQQAHVEVVTKCLEAGKHVHSEKPLAPSYAEAKKLVALAEAKGLRLSCAPVTWLGEAQQSAWKLIRDGRIGTPRVAYATVDWGRIESWHPNPAPFYAAGPVFDVAVYPLSLLTAWFGPVAKVTAGGGVLLPDRRTKDGKPFTITTEDWAAAVLEFAGGLQVRLTANFYVMNATQWQATLDFHGDAGSINTEWFAATAPVRVCANGGSYRRVPPVRESAGTGRWYVDWAAGVVGLWRGLRTGAAHPTGGAHAAHVVEVMESVHSALRTGQAVRLTSTFPAPPPQDWAR</sequence>
<reference evidence="5 6" key="1">
    <citation type="submission" date="2016-06" db="EMBL/GenBank/DDBJ databases">
        <title>Three novel species with peptidoglycan cell walls form the new genus Lacunisphaera gen. nov. in the family Opitutaceae of the verrucomicrobial subdivision 4.</title>
        <authorList>
            <person name="Rast P."/>
            <person name="Gloeckner I."/>
            <person name="Jogler M."/>
            <person name="Boedeker C."/>
            <person name="Jeske O."/>
            <person name="Wiegand S."/>
            <person name="Reinhardt R."/>
            <person name="Schumann P."/>
            <person name="Rohde M."/>
            <person name="Spring S."/>
            <person name="Gloeckner F.O."/>
            <person name="Jogler C."/>
        </authorList>
    </citation>
    <scope>NUCLEOTIDE SEQUENCE [LARGE SCALE GENOMIC DNA]</scope>
    <source>
        <strain evidence="5 6">IG16b</strain>
    </source>
</reference>
<feature type="domain" description="Gfo/Idh/MocA-like oxidoreductase N-terminal" evidence="3">
    <location>
        <begin position="289"/>
        <end position="404"/>
    </location>
</feature>
<feature type="domain" description="GFO/IDH/MocA-like oxidoreductase" evidence="4">
    <location>
        <begin position="417"/>
        <end position="545"/>
    </location>
</feature>
<gene>
    <name evidence="5" type="primary">yhhX_2</name>
    <name evidence="5" type="ORF">Verru16b_02511</name>
</gene>
<accession>A0A1D8AX28</accession>
<evidence type="ECO:0000256" key="1">
    <source>
        <dbReference type="ARBA" id="ARBA00023002"/>
    </source>
</evidence>
<dbReference type="RefSeq" id="WP_083270322.1">
    <property type="nucleotide sequence ID" value="NZ_CP016094.1"/>
</dbReference>
<dbReference type="InterPro" id="IPR055170">
    <property type="entry name" value="GFO_IDH_MocA-like_dom"/>
</dbReference>
<dbReference type="EMBL" id="CP016094">
    <property type="protein sequence ID" value="AOS45430.1"/>
    <property type="molecule type" value="Genomic_DNA"/>
</dbReference>
<evidence type="ECO:0000259" key="4">
    <source>
        <dbReference type="Pfam" id="PF22725"/>
    </source>
</evidence>
<name>A0A1D8AX28_9BACT</name>
<dbReference type="Gene3D" id="3.40.50.720">
    <property type="entry name" value="NAD(P)-binding Rossmann-like Domain"/>
    <property type="match status" value="1"/>
</dbReference>
<keyword evidence="6" id="KW-1185">Reference proteome</keyword>
<dbReference type="Proteomes" id="UP000095228">
    <property type="component" value="Chromosome"/>
</dbReference>
<dbReference type="GO" id="GO:0000166">
    <property type="term" value="F:nucleotide binding"/>
    <property type="evidence" value="ECO:0007669"/>
    <property type="project" value="InterPro"/>
</dbReference>
<feature type="domain" description="Xylose isomerase-like TIM barrel" evidence="2">
    <location>
        <begin position="52"/>
        <end position="273"/>
    </location>
</feature>
<dbReference type="InterPro" id="IPR036237">
    <property type="entry name" value="Xyl_isomerase-like_sf"/>
</dbReference>
<organism evidence="5 6">
    <name type="scientific">Lacunisphaera limnophila</name>
    <dbReference type="NCBI Taxonomy" id="1838286"/>
    <lineage>
        <taxon>Bacteria</taxon>
        <taxon>Pseudomonadati</taxon>
        <taxon>Verrucomicrobiota</taxon>
        <taxon>Opitutia</taxon>
        <taxon>Opitutales</taxon>
        <taxon>Opitutaceae</taxon>
        <taxon>Lacunisphaera</taxon>
    </lineage>
</organism>
<evidence type="ECO:0000259" key="2">
    <source>
        <dbReference type="Pfam" id="PF01261"/>
    </source>
</evidence>
<dbReference type="SUPFAM" id="SSF51658">
    <property type="entry name" value="Xylose isomerase-like"/>
    <property type="match status" value="1"/>
</dbReference>
<evidence type="ECO:0000313" key="5">
    <source>
        <dbReference type="EMBL" id="AOS45430.1"/>
    </source>
</evidence>
<dbReference type="PANTHER" id="PTHR43818:SF11">
    <property type="entry name" value="BCDNA.GH03377"/>
    <property type="match status" value="1"/>
</dbReference>
<dbReference type="InterPro" id="IPR050463">
    <property type="entry name" value="Gfo/Idh/MocA_oxidrdct_glycsds"/>
</dbReference>
<dbReference type="GO" id="GO:0016491">
    <property type="term" value="F:oxidoreductase activity"/>
    <property type="evidence" value="ECO:0007669"/>
    <property type="project" value="UniProtKB-KW"/>
</dbReference>
<dbReference type="OrthoDB" id="240873at2"/>
<dbReference type="EC" id="1.-.-.-" evidence="5"/>
<dbReference type="PATRIC" id="fig|1838286.3.peg.2522"/>
<evidence type="ECO:0000313" key="6">
    <source>
        <dbReference type="Proteomes" id="UP000095228"/>
    </source>
</evidence>
<protein>
    <submittedName>
        <fullName evidence="5">Putative oxidoreductase YhhX</fullName>
        <ecNumber evidence="5">1.-.-.-</ecNumber>
    </submittedName>
</protein>
<proteinExistence type="predicted"/>
<dbReference type="STRING" id="1838286.Verru16b_02511"/>
<dbReference type="SUPFAM" id="SSF55347">
    <property type="entry name" value="Glyceraldehyde-3-phosphate dehydrogenase-like, C-terminal domain"/>
    <property type="match status" value="1"/>
</dbReference>
<dbReference type="Pfam" id="PF22725">
    <property type="entry name" value="GFO_IDH_MocA_C3"/>
    <property type="match status" value="1"/>
</dbReference>
<dbReference type="Gene3D" id="3.20.20.150">
    <property type="entry name" value="Divalent-metal-dependent TIM barrel enzymes"/>
    <property type="match status" value="1"/>
</dbReference>
<dbReference type="Gene3D" id="3.30.360.10">
    <property type="entry name" value="Dihydrodipicolinate Reductase, domain 2"/>
    <property type="match status" value="1"/>
</dbReference>
<dbReference type="InterPro" id="IPR000683">
    <property type="entry name" value="Gfo/Idh/MocA-like_OxRdtase_N"/>
</dbReference>
<dbReference type="PANTHER" id="PTHR43818">
    <property type="entry name" value="BCDNA.GH03377"/>
    <property type="match status" value="1"/>
</dbReference>
<dbReference type="InterPro" id="IPR036291">
    <property type="entry name" value="NAD(P)-bd_dom_sf"/>
</dbReference>
<dbReference type="KEGG" id="obg:Verru16b_02511"/>
<dbReference type="Pfam" id="PF01408">
    <property type="entry name" value="GFO_IDH_MocA"/>
    <property type="match status" value="1"/>
</dbReference>
<evidence type="ECO:0000259" key="3">
    <source>
        <dbReference type="Pfam" id="PF01408"/>
    </source>
</evidence>
<dbReference type="InterPro" id="IPR013022">
    <property type="entry name" value="Xyl_isomerase-like_TIM-brl"/>
</dbReference>